<sequence length="128" mass="14995">MFNNLIKSAYLTFNKVKIVHSIPGRLRLLIPGLSDVPEDFKKYEHYITDFILSKKGIKSVEYCFKTSKALIYYNSEILSAEQITDWLNKIWKTVMNHSELYEGKSLEEIEENIDVIYDILKKGKNDVK</sequence>
<name>A0A510JAU4_9FUSO</name>
<dbReference type="Proteomes" id="UP000321606">
    <property type="component" value="Chromosome"/>
</dbReference>
<proteinExistence type="predicted"/>
<dbReference type="RefSeq" id="WP_026737716.1">
    <property type="nucleotide sequence ID" value="NZ_AP019822.1"/>
</dbReference>
<protein>
    <submittedName>
        <fullName evidence="1">Uncharacterized protein</fullName>
    </submittedName>
</protein>
<evidence type="ECO:0000313" key="2">
    <source>
        <dbReference type="Proteomes" id="UP000321606"/>
    </source>
</evidence>
<accession>A0A510JAU4</accession>
<evidence type="ECO:0000313" key="1">
    <source>
        <dbReference type="EMBL" id="BBM36402.1"/>
    </source>
</evidence>
<gene>
    <name evidence="1" type="ORF">JCM16774_1334</name>
</gene>
<dbReference type="AlphaFoldDB" id="A0A510JAU4"/>
<organism evidence="1 2">
    <name type="scientific">Pseudoleptotrichia goodfellowii</name>
    <dbReference type="NCBI Taxonomy" id="157692"/>
    <lineage>
        <taxon>Bacteria</taxon>
        <taxon>Fusobacteriati</taxon>
        <taxon>Fusobacteriota</taxon>
        <taxon>Fusobacteriia</taxon>
        <taxon>Fusobacteriales</taxon>
        <taxon>Leptotrichiaceae</taxon>
        <taxon>Pseudoleptotrichia</taxon>
    </lineage>
</organism>
<reference evidence="1 2" key="1">
    <citation type="submission" date="2019-07" db="EMBL/GenBank/DDBJ databases">
        <title>Complete Genome Sequence of Leptotrichia goodfellowii Strain JCM 16774.</title>
        <authorList>
            <person name="Watanabe S."/>
            <person name="Cui L."/>
        </authorList>
    </citation>
    <scope>NUCLEOTIDE SEQUENCE [LARGE SCALE GENOMIC DNA]</scope>
    <source>
        <strain evidence="1 2">JCM16774</strain>
    </source>
</reference>
<dbReference type="OrthoDB" id="2053977at2"/>
<dbReference type="EMBL" id="AP019822">
    <property type="protein sequence ID" value="BBM36402.1"/>
    <property type="molecule type" value="Genomic_DNA"/>
</dbReference>
<dbReference type="STRING" id="714315.GCA_000516535_01339"/>
<dbReference type="KEGG" id="lgo:JCM16774_1334"/>